<feature type="compositionally biased region" description="Low complexity" evidence="1">
    <location>
        <begin position="35"/>
        <end position="54"/>
    </location>
</feature>
<dbReference type="PANTHER" id="PTHR21148">
    <property type="entry name" value="THIOREDOXIN DOMAIN-CONTAINING PROTEIN 9"/>
    <property type="match status" value="1"/>
</dbReference>
<reference evidence="2" key="2">
    <citation type="journal article" date="2023" name="IMA Fungus">
        <title>Comparative genomic study of the Penicillium genus elucidates a diverse pangenome and 15 lateral gene transfer events.</title>
        <authorList>
            <person name="Petersen C."/>
            <person name="Sorensen T."/>
            <person name="Nielsen M.R."/>
            <person name="Sondergaard T.E."/>
            <person name="Sorensen J.L."/>
            <person name="Fitzpatrick D.A."/>
            <person name="Frisvad J.C."/>
            <person name="Nielsen K.L."/>
        </authorList>
    </citation>
    <scope>NUCLEOTIDE SEQUENCE</scope>
    <source>
        <strain evidence="2">IBT 30761</strain>
    </source>
</reference>
<comment type="caution">
    <text evidence="2">The sequence shown here is derived from an EMBL/GenBank/DDBJ whole genome shotgun (WGS) entry which is preliminary data.</text>
</comment>
<accession>A0A9W9K7A9</accession>
<dbReference type="Proteomes" id="UP001149074">
    <property type="component" value="Unassembled WGS sequence"/>
</dbReference>
<gene>
    <name evidence="2" type="ORF">N7532_007422</name>
</gene>
<feature type="compositionally biased region" description="Acidic residues" evidence="1">
    <location>
        <begin position="1"/>
        <end position="18"/>
    </location>
</feature>
<evidence type="ECO:0008006" key="4">
    <source>
        <dbReference type="Google" id="ProtNLM"/>
    </source>
</evidence>
<evidence type="ECO:0000313" key="3">
    <source>
        <dbReference type="Proteomes" id="UP001149074"/>
    </source>
</evidence>
<keyword evidence="3" id="KW-1185">Reference proteome</keyword>
<dbReference type="Gene3D" id="3.40.30.10">
    <property type="entry name" value="Glutaredoxin"/>
    <property type="match status" value="1"/>
</dbReference>
<sequence>MTESDDELFASLENEEADTSYRDHRIQQLNAEFASSKTNRSTKTNNTNSTSTTTYPSLSGDQSVLDFTTRSTRCIVHFAHSDFARCDVMDARLSELATRHFEVSFARVDVQSTPFLVEKLGIRVLPCVIGFKDGVGMARVVGFEGLGAGGSDGGENFSVKVLEKRNDDDDDDWD</sequence>
<reference evidence="2" key="1">
    <citation type="submission" date="2022-11" db="EMBL/GenBank/DDBJ databases">
        <authorList>
            <person name="Petersen C."/>
        </authorList>
    </citation>
    <scope>NUCLEOTIDE SEQUENCE</scope>
    <source>
        <strain evidence="2">IBT 30761</strain>
    </source>
</reference>
<dbReference type="GeneID" id="81358894"/>
<name>A0A9W9K7A9_9EURO</name>
<organism evidence="2 3">
    <name type="scientific">Penicillium argentinense</name>
    <dbReference type="NCBI Taxonomy" id="1131581"/>
    <lineage>
        <taxon>Eukaryota</taxon>
        <taxon>Fungi</taxon>
        <taxon>Dikarya</taxon>
        <taxon>Ascomycota</taxon>
        <taxon>Pezizomycotina</taxon>
        <taxon>Eurotiomycetes</taxon>
        <taxon>Eurotiomycetidae</taxon>
        <taxon>Eurotiales</taxon>
        <taxon>Aspergillaceae</taxon>
        <taxon>Penicillium</taxon>
    </lineage>
</organism>
<dbReference type="InterPro" id="IPR036249">
    <property type="entry name" value="Thioredoxin-like_sf"/>
</dbReference>
<feature type="region of interest" description="Disordered" evidence="1">
    <location>
        <begin position="1"/>
        <end position="55"/>
    </location>
</feature>
<dbReference type="OrthoDB" id="10257948at2759"/>
<evidence type="ECO:0000313" key="2">
    <source>
        <dbReference type="EMBL" id="KAJ5095131.1"/>
    </source>
</evidence>
<dbReference type="AlphaFoldDB" id="A0A9W9K7A9"/>
<dbReference type="SUPFAM" id="SSF52833">
    <property type="entry name" value="Thioredoxin-like"/>
    <property type="match status" value="1"/>
</dbReference>
<proteinExistence type="predicted"/>
<protein>
    <recommendedName>
        <fullName evidence="4">Thioredoxin-like protein</fullName>
    </recommendedName>
</protein>
<dbReference type="EMBL" id="JAPQKI010000006">
    <property type="protein sequence ID" value="KAJ5095131.1"/>
    <property type="molecule type" value="Genomic_DNA"/>
</dbReference>
<dbReference type="RefSeq" id="XP_056473281.1">
    <property type="nucleotide sequence ID" value="XM_056619915.1"/>
</dbReference>
<evidence type="ECO:0000256" key="1">
    <source>
        <dbReference type="SAM" id="MobiDB-lite"/>
    </source>
</evidence>